<reference evidence="2 3" key="1">
    <citation type="submission" date="2023-10" db="EMBL/GenBank/DDBJ databases">
        <title>Comparative genomics analysis reveals potential genetic determinants of host preference in Cryptosporidium xiaoi.</title>
        <authorList>
            <person name="Xiao L."/>
            <person name="Li J."/>
        </authorList>
    </citation>
    <scope>NUCLEOTIDE SEQUENCE [LARGE SCALE GENOMIC DNA]</scope>
    <source>
        <strain evidence="2 3">52996</strain>
    </source>
</reference>
<sequence length="759" mass="86710">MCSYILFFIIGSILNTQINGNNITNSSTTISQNTTEEVQIIGDVTSRKNLNGTDAVRSLLSLVNIQLDLWESSFTNGFSSITFEDERSGFLHNLNEDSTIEIGNEKYMIISRNKPKYDSLIIYYEDIYEDSNTITNNTKRSENLFVVLNETENELIIKSDKISKGSVCMGLLNGTEIWSPEFCEITRNVEANSDSKNITNFGVQVNSDLYCICYGAFIYTVSEPQNNSRLLQSQSNIFSFPDMNDDNTNVKIEHVNDSFMKKVTRDDKRGGNSVVDIPFPPLHSNLGGRMINKEKKINDNNKNNEMIKYAGIGDIMVDQDDLYKYYEATNSVQKYNKYRGGGSSKEYDNNKITEIDSQGKLNMEIEKARIKNSINKSSDPLVNFIKSNTNTNDNLKLNVEDIKNKMGDVKIITPIVDSISISMEINNFYENTIFNSKLNKEKFIYNFISILSRALSINPGRVKVTQLVSGGESNLLRGVVHSLIKLTVNIKTNNSDDLIKLIKNMPTKMNEFNKVFSYKILSIEKNSGLKSISNEAISNVNNQILKLSDTNNENVSNLLPIIFRMELKTKKAFINQRDAFDLFEDELARSMNISKNQIDIPEFNYKQVNDSLTNETFLIINTEAWIHPSQPSRDEYVNLLSDIYSNIIHSKTSSFSSLFICIKYEIKQIPRIRNQRKHTENNQNSLEIKNKSLTDMNNNLIEEGRISKIGKYFKYDSDIPKNKDSSGVNQETKNRSNKNRINLNDDNYLKIKPVVYLFQ</sequence>
<accession>A0AAV9XSR0</accession>
<evidence type="ECO:0000313" key="3">
    <source>
        <dbReference type="Proteomes" id="UP001311799"/>
    </source>
</evidence>
<dbReference type="AlphaFoldDB" id="A0AAV9XSR0"/>
<evidence type="ECO:0000313" key="2">
    <source>
        <dbReference type="EMBL" id="KAK6587721.1"/>
    </source>
</evidence>
<comment type="caution">
    <text evidence="2">The sequence shown here is derived from an EMBL/GenBank/DDBJ whole genome shotgun (WGS) entry which is preliminary data.</text>
</comment>
<proteinExistence type="predicted"/>
<keyword evidence="3" id="KW-1185">Reference proteome</keyword>
<name>A0AAV9XSR0_9CRYT</name>
<dbReference type="EMBL" id="JAWDEY010000036">
    <property type="protein sequence ID" value="KAK6587721.1"/>
    <property type="molecule type" value="Genomic_DNA"/>
</dbReference>
<dbReference type="Proteomes" id="UP001311799">
    <property type="component" value="Unassembled WGS sequence"/>
</dbReference>
<evidence type="ECO:0000256" key="1">
    <source>
        <dbReference type="SAM" id="SignalP"/>
    </source>
</evidence>
<gene>
    <name evidence="2" type="ORF">RS030_81485</name>
</gene>
<keyword evidence="1" id="KW-0732">Signal</keyword>
<feature type="chain" id="PRO_5043889099" evidence="1">
    <location>
        <begin position="21"/>
        <end position="759"/>
    </location>
</feature>
<feature type="signal peptide" evidence="1">
    <location>
        <begin position="1"/>
        <end position="20"/>
    </location>
</feature>
<organism evidence="2 3">
    <name type="scientific">Cryptosporidium xiaoi</name>
    <dbReference type="NCBI Taxonomy" id="659607"/>
    <lineage>
        <taxon>Eukaryota</taxon>
        <taxon>Sar</taxon>
        <taxon>Alveolata</taxon>
        <taxon>Apicomplexa</taxon>
        <taxon>Conoidasida</taxon>
        <taxon>Coccidia</taxon>
        <taxon>Eucoccidiorida</taxon>
        <taxon>Eimeriorina</taxon>
        <taxon>Cryptosporidiidae</taxon>
        <taxon>Cryptosporidium</taxon>
    </lineage>
</organism>
<protein>
    <submittedName>
        <fullName evidence="2">Uncharacterized protein</fullName>
    </submittedName>
</protein>